<keyword evidence="4" id="KW-1185">Reference proteome</keyword>
<reference evidence="4" key="1">
    <citation type="submission" date="2023-07" db="EMBL/GenBank/DDBJ databases">
        <title>30 novel species of actinomycetes from the DSMZ collection.</title>
        <authorList>
            <person name="Nouioui I."/>
        </authorList>
    </citation>
    <scope>NUCLEOTIDE SEQUENCE [LARGE SCALE GENOMIC DNA]</scope>
    <source>
        <strain evidence="4">DSM 41921</strain>
    </source>
</reference>
<dbReference type="NCBIfam" id="TIGR01554">
    <property type="entry name" value="major_cap_HK97"/>
    <property type="match status" value="1"/>
</dbReference>
<dbReference type="InterPro" id="IPR054612">
    <property type="entry name" value="Phage_capsid-like_C"/>
</dbReference>
<gene>
    <name evidence="3" type="ORF">RM641_10780</name>
</gene>
<dbReference type="Proteomes" id="UP001183586">
    <property type="component" value="Unassembled WGS sequence"/>
</dbReference>
<evidence type="ECO:0000313" key="4">
    <source>
        <dbReference type="Proteomes" id="UP001183586"/>
    </source>
</evidence>
<comment type="subcellular location">
    <subcellularLocation>
        <location evidence="1">Virion</location>
    </subcellularLocation>
</comment>
<accession>A0ABU2P6Z2</accession>
<dbReference type="SUPFAM" id="SSF56563">
    <property type="entry name" value="Major capsid protein gp5"/>
    <property type="match status" value="1"/>
</dbReference>
<evidence type="ECO:0000313" key="3">
    <source>
        <dbReference type="EMBL" id="MDT0387910.1"/>
    </source>
</evidence>
<name>A0ABU2P6Z2_9ACTN</name>
<protein>
    <submittedName>
        <fullName evidence="3">Phage major capsid protein</fullName>
    </submittedName>
</protein>
<dbReference type="Pfam" id="PF05065">
    <property type="entry name" value="Phage_capsid"/>
    <property type="match status" value="1"/>
</dbReference>
<dbReference type="EMBL" id="JAVREU010000003">
    <property type="protein sequence ID" value="MDT0387910.1"/>
    <property type="molecule type" value="Genomic_DNA"/>
</dbReference>
<proteinExistence type="predicted"/>
<dbReference type="RefSeq" id="WP_311680898.1">
    <property type="nucleotide sequence ID" value="NZ_JAVREU010000003.1"/>
</dbReference>
<dbReference type="InterPro" id="IPR024455">
    <property type="entry name" value="Phage_capsid"/>
</dbReference>
<evidence type="ECO:0000256" key="1">
    <source>
        <dbReference type="ARBA" id="ARBA00004328"/>
    </source>
</evidence>
<organism evidence="3 4">
    <name type="scientific">Streptomyces dubilierae</name>
    <dbReference type="NCBI Taxonomy" id="3075533"/>
    <lineage>
        <taxon>Bacteria</taxon>
        <taxon>Bacillati</taxon>
        <taxon>Actinomycetota</taxon>
        <taxon>Actinomycetes</taxon>
        <taxon>Kitasatosporales</taxon>
        <taxon>Streptomycetaceae</taxon>
        <taxon>Streptomyces</taxon>
    </lineage>
</organism>
<evidence type="ECO:0000259" key="2">
    <source>
        <dbReference type="Pfam" id="PF05065"/>
    </source>
</evidence>
<feature type="domain" description="Phage capsid-like C-terminal" evidence="2">
    <location>
        <begin position="190"/>
        <end position="468"/>
    </location>
</feature>
<comment type="caution">
    <text evidence="3">The sequence shown here is derived from an EMBL/GenBank/DDBJ whole genome shotgun (WGS) entry which is preliminary data.</text>
</comment>
<sequence length="473" mass="50720">MPFDPVRASRDELKNFLERASRPELMAALQTIDTAFPDQEITGHLGGFYDAASRALLDEITELRALVSRGSTEDGTPFDRSASGGFQARGAAYDRAMRTVDAAVQRGQLPAYGAERVETLLTTGLPVSRSLTARWATAAGDPAYETAFAKLASDPERGHLLWTREEGDAYRRAVAVRDEMRAMSLTGNAGGHMVPLTLDPAVILTSDGSANPLRRISRVVQTATNEWRGVTSAGATAEWIGESQEVADGSPVLAQPAIPVHKGDSFVPYSFEVGMDAVDLLGELRLVLVDAADQLMATGYTTGTGVGQPTGIVTALAGTSSEINTGGTEAMVAADAYTLQNALGARWQPNAQWVAHLATINTFAQFETANGSLKFPELRVSPRQLLGRPMNELSNMDGSINAAATANNYVMIYGDFNNFVIVDRIGTQMELVPHLFGANRRPTGQRGAFLWFRTGSDSVNDSAFRMLDVPTTA</sequence>